<reference evidence="2" key="1">
    <citation type="journal article" date="2012" name="Proc. Natl. Acad. Sci. U.S.A.">
        <title>Antigenic diversity is generated by distinct evolutionary mechanisms in African trypanosome species.</title>
        <authorList>
            <person name="Jackson A.P."/>
            <person name="Berry A."/>
            <person name="Aslett M."/>
            <person name="Allison H.C."/>
            <person name="Burton P."/>
            <person name="Vavrova-Anderson J."/>
            <person name="Brown R."/>
            <person name="Browne H."/>
            <person name="Corton N."/>
            <person name="Hauser H."/>
            <person name="Gamble J."/>
            <person name="Gilderthorp R."/>
            <person name="Marcello L."/>
            <person name="McQuillan J."/>
            <person name="Otto T.D."/>
            <person name="Quail M.A."/>
            <person name="Sanders M.J."/>
            <person name="van Tonder A."/>
            <person name="Ginger M.L."/>
            <person name="Field M.C."/>
            <person name="Barry J.D."/>
            <person name="Hertz-Fowler C."/>
            <person name="Berriman M."/>
        </authorList>
    </citation>
    <scope>NUCLEOTIDE SEQUENCE</scope>
    <source>
        <strain evidence="2">Y486</strain>
    </source>
</reference>
<dbReference type="VEuPathDB" id="TriTrypDB:TvY486_1114660"/>
<feature type="compositionally biased region" description="Basic and acidic residues" evidence="1">
    <location>
        <begin position="137"/>
        <end position="151"/>
    </location>
</feature>
<feature type="region of interest" description="Disordered" evidence="1">
    <location>
        <begin position="131"/>
        <end position="170"/>
    </location>
</feature>
<gene>
    <name evidence="2" type="ORF">TVY486_1114660</name>
</gene>
<evidence type="ECO:0000313" key="2">
    <source>
        <dbReference type="EMBL" id="CCC53982.1"/>
    </source>
</evidence>
<organism evidence="2">
    <name type="scientific">Trypanosoma vivax (strain Y486)</name>
    <dbReference type="NCBI Taxonomy" id="1055687"/>
    <lineage>
        <taxon>Eukaryota</taxon>
        <taxon>Discoba</taxon>
        <taxon>Euglenozoa</taxon>
        <taxon>Kinetoplastea</taxon>
        <taxon>Metakinetoplastina</taxon>
        <taxon>Trypanosomatida</taxon>
        <taxon>Trypanosomatidae</taxon>
        <taxon>Trypanosoma</taxon>
        <taxon>Duttonella</taxon>
    </lineage>
</organism>
<protein>
    <submittedName>
        <fullName evidence="2">Uncharacterized protein</fullName>
    </submittedName>
</protein>
<accession>G0U8Q4</accession>
<proteinExistence type="predicted"/>
<sequence length="384" mass="41867">MESGVDATLLAVALAGEDKYWLCQPVSGKQLPPEWKVSTCYWLYLMEEGAVQRSLPWYTEELGDVLELNQSTTSKIGRFSVIDDAVSAKKYLVADGDATKTFFLLGSKERDILDAKFDELLEREAAAISLTTPAEAPSEKSKSVKSEKTAELRSTNASASPEQEGHLPGGNEEVFSWEQRFIVEYGNRVFYVCSALTGNRTGFKVERLIRNGMTVYLLFEDGGAPPCRVGEGQMGEQVTNYSVVVSDEGKVIVMTTGRCSTAVVSARSVVEASELEPVAKAPRKDPVKVELPQSPSLKAVGVNLWTDYNDRFEGLGALVSFFPFTAEGGATMHTAVFPSGICVTYDSSTAIKYAGKQKAALPQDDDMVGLLENIQLAKEQYNSI</sequence>
<evidence type="ECO:0000256" key="1">
    <source>
        <dbReference type="SAM" id="MobiDB-lite"/>
    </source>
</evidence>
<name>G0U8Q4_TRYVY</name>
<dbReference type="EMBL" id="HE573027">
    <property type="protein sequence ID" value="CCC53982.1"/>
    <property type="molecule type" value="Genomic_DNA"/>
</dbReference>
<feature type="compositionally biased region" description="Polar residues" evidence="1">
    <location>
        <begin position="152"/>
        <end position="161"/>
    </location>
</feature>
<dbReference type="AlphaFoldDB" id="G0U8Q4"/>